<evidence type="ECO:0000313" key="15">
    <source>
        <dbReference type="Proteomes" id="UP001515480"/>
    </source>
</evidence>
<dbReference type="GO" id="GO:0016020">
    <property type="term" value="C:membrane"/>
    <property type="evidence" value="ECO:0007669"/>
    <property type="project" value="UniProtKB-SubCell"/>
</dbReference>
<evidence type="ECO:0000256" key="8">
    <source>
        <dbReference type="ARBA" id="ARBA00022741"/>
    </source>
</evidence>
<evidence type="ECO:0000256" key="1">
    <source>
        <dbReference type="ARBA" id="ARBA00004606"/>
    </source>
</evidence>
<reference evidence="14 15" key="1">
    <citation type="journal article" date="2024" name="Science">
        <title>Giant polyketide synthase enzymes in the biosynthesis of giant marine polyether toxins.</title>
        <authorList>
            <person name="Fallon T.R."/>
            <person name="Shende V.V."/>
            <person name="Wierzbicki I.H."/>
            <person name="Pendleton A.L."/>
            <person name="Watervoot N.F."/>
            <person name="Auber R.P."/>
            <person name="Gonzalez D.J."/>
            <person name="Wisecaver J.H."/>
            <person name="Moore B.S."/>
        </authorList>
    </citation>
    <scope>NUCLEOTIDE SEQUENCE [LARGE SCALE GENOMIC DNA]</scope>
    <source>
        <strain evidence="14 15">12B1</strain>
    </source>
</reference>
<evidence type="ECO:0000256" key="7">
    <source>
        <dbReference type="ARBA" id="ARBA00022692"/>
    </source>
</evidence>
<protein>
    <recommendedName>
        <fullName evidence="4">N-acetylgalactosaminide beta-1,3-galactosyltransferase</fullName>
        <ecNumber evidence="4">2.4.1.122</ecNumber>
    </recommendedName>
</protein>
<dbReference type="Pfam" id="PF02434">
    <property type="entry name" value="Fringe"/>
    <property type="match status" value="1"/>
</dbReference>
<keyword evidence="7" id="KW-0812">Transmembrane</keyword>
<feature type="region of interest" description="Disordered" evidence="12">
    <location>
        <begin position="541"/>
        <end position="577"/>
    </location>
</feature>
<keyword evidence="10" id="KW-1133">Transmembrane helix</keyword>
<evidence type="ECO:0000256" key="4">
    <source>
        <dbReference type="ARBA" id="ARBA00012557"/>
    </source>
</evidence>
<proteinExistence type="inferred from homology"/>
<comment type="subcellular location">
    <subcellularLocation>
        <location evidence="1">Membrane</location>
        <topology evidence="1">Single-pass type II membrane protein</topology>
    </subcellularLocation>
</comment>
<keyword evidence="9" id="KW-0735">Signal-anchor</keyword>
<evidence type="ECO:0000256" key="10">
    <source>
        <dbReference type="ARBA" id="ARBA00022989"/>
    </source>
</evidence>
<sequence>MHARRERSASAGRNSPAAAHGTSDGAPPRASSELYAVPDGRDSASAKAAQLYPPSGVLMVIMLQLARVGLLRSRECGQRARPKFVCVAYTDRELTSADRQADHEGVSFVTPRHYMNGIVGRKSCCPKAWRNAAGQNMPYWCDPHVNATMQSQARFLPALSHASATHSKAFARGHLDWLVLVDDDSIWRPARLIEALSRLDPSEASYLGDFVDRPHTHNTLTWPPFACGGSGTILSRMAVQRTNFTSCAQQLEGQCWQSDWAIGKCVSDVGVRYERSFSCDTCRCSTNKFSMHRIMSKQLPDSFQSMMHGKCYFSQLTATCGHVARFPSQVLCTAERQAAISHGWPANICDNFEGATRDVRYSSPTAREIQEADALLASTMKTSDALNNDTAAAIHFNLSRHLPVGRNRTSVKRTAWPCAGVNVDFDRRREEKSRKVLEVRALDDINKTRAGTGNWVTSLFSQITATTPAPTGKYKEAVVLVSSSNITKGSCLLARIKALVSSRGNRDVVLFLSRAAMEAAEMTELFSSGLHAETQQSDDAVFQSFGSSSRSETSQSPRVRVIMQPDAPPKPMESFGDERTGMSKSNFIWWLATQHDYERAWHLEDDVLFTGPWRDLFDRFAQDDAQIIGRLTDVDVCDHFGWKDRCRMSGGERCEPRPLLVSLNSYRD</sequence>
<dbReference type="InterPro" id="IPR003378">
    <property type="entry name" value="Fringe-like_glycosylTrfase"/>
</dbReference>
<evidence type="ECO:0000256" key="9">
    <source>
        <dbReference type="ARBA" id="ARBA00022968"/>
    </source>
</evidence>
<evidence type="ECO:0000256" key="5">
    <source>
        <dbReference type="ARBA" id="ARBA00022676"/>
    </source>
</evidence>
<comment type="pathway">
    <text evidence="2">Protein modification; protein glycosylation.</text>
</comment>
<feature type="region of interest" description="Disordered" evidence="12">
    <location>
        <begin position="1"/>
        <end position="36"/>
    </location>
</feature>
<gene>
    <name evidence="14" type="ORF">AB1Y20_012376</name>
</gene>
<dbReference type="Gene3D" id="3.90.550.50">
    <property type="match status" value="1"/>
</dbReference>
<keyword evidence="15" id="KW-1185">Reference proteome</keyword>
<dbReference type="EMBL" id="JBGBPQ010000021">
    <property type="protein sequence ID" value="KAL1503915.1"/>
    <property type="molecule type" value="Genomic_DNA"/>
</dbReference>
<comment type="caution">
    <text evidence="14">The sequence shown here is derived from an EMBL/GenBank/DDBJ whole genome shotgun (WGS) entry which is preliminary data.</text>
</comment>
<evidence type="ECO:0000256" key="2">
    <source>
        <dbReference type="ARBA" id="ARBA00004922"/>
    </source>
</evidence>
<dbReference type="PANTHER" id="PTHR23033">
    <property type="entry name" value="BETA1,3-GALACTOSYLTRANSFERASE"/>
    <property type="match status" value="1"/>
</dbReference>
<evidence type="ECO:0000256" key="11">
    <source>
        <dbReference type="ARBA" id="ARBA00023136"/>
    </source>
</evidence>
<evidence type="ECO:0000256" key="3">
    <source>
        <dbReference type="ARBA" id="ARBA00006462"/>
    </source>
</evidence>
<dbReference type="Proteomes" id="UP001515480">
    <property type="component" value="Unassembled WGS sequence"/>
</dbReference>
<keyword evidence="6" id="KW-0808">Transferase</keyword>
<dbReference type="GO" id="GO:0016263">
    <property type="term" value="F:glycoprotein-N-acetylgalactosamine 3-beta-galactosyltransferase activity"/>
    <property type="evidence" value="ECO:0007669"/>
    <property type="project" value="UniProtKB-EC"/>
</dbReference>
<evidence type="ECO:0000259" key="13">
    <source>
        <dbReference type="Pfam" id="PF02434"/>
    </source>
</evidence>
<dbReference type="InterPro" id="IPR026050">
    <property type="entry name" value="C1GALT1/C1GALT1_chp1"/>
</dbReference>
<evidence type="ECO:0000256" key="6">
    <source>
        <dbReference type="ARBA" id="ARBA00022679"/>
    </source>
</evidence>
<accession>A0AB34IP89</accession>
<evidence type="ECO:0000313" key="14">
    <source>
        <dbReference type="EMBL" id="KAL1503915.1"/>
    </source>
</evidence>
<feature type="domain" description="Fringe-like glycosyltransferase" evidence="13">
    <location>
        <begin position="136"/>
        <end position="277"/>
    </location>
</feature>
<dbReference type="EC" id="2.4.1.122" evidence="4"/>
<dbReference type="GO" id="GO:0000166">
    <property type="term" value="F:nucleotide binding"/>
    <property type="evidence" value="ECO:0007669"/>
    <property type="project" value="UniProtKB-KW"/>
</dbReference>
<keyword evidence="5" id="KW-0328">Glycosyltransferase</keyword>
<organism evidence="14 15">
    <name type="scientific">Prymnesium parvum</name>
    <name type="common">Toxic golden alga</name>
    <dbReference type="NCBI Taxonomy" id="97485"/>
    <lineage>
        <taxon>Eukaryota</taxon>
        <taxon>Haptista</taxon>
        <taxon>Haptophyta</taxon>
        <taxon>Prymnesiophyceae</taxon>
        <taxon>Prymnesiales</taxon>
        <taxon>Prymnesiaceae</taxon>
        <taxon>Prymnesium</taxon>
    </lineage>
</organism>
<name>A0AB34IP89_PRYPA</name>
<feature type="compositionally biased region" description="Low complexity" evidence="12">
    <location>
        <begin position="544"/>
        <end position="556"/>
    </location>
</feature>
<keyword evidence="8" id="KW-0547">Nucleotide-binding</keyword>
<evidence type="ECO:0000256" key="12">
    <source>
        <dbReference type="SAM" id="MobiDB-lite"/>
    </source>
</evidence>
<keyword evidence="11" id="KW-0472">Membrane</keyword>
<comment type="similarity">
    <text evidence="3">Belongs to the glycosyltransferase 31 family. Beta3-Gal-T subfamily.</text>
</comment>
<dbReference type="AlphaFoldDB" id="A0AB34IP89"/>